<feature type="domain" description="Type VI secretion system component TssM1 N-terminal" evidence="1">
    <location>
        <begin position="1"/>
        <end position="88"/>
    </location>
</feature>
<proteinExistence type="predicted"/>
<sequence length="110" mass="12265">RLQQERDPARRDLIYGFPQQFGALKDCLQSFLEGVFKPNAFEERVLLRGVYFTSGTQEGSPIDRLIGAMAQSMNLDRQHRAAPSQGGQGILDQRFGLGVGVGGRFIEDQH</sequence>
<protein>
    <recommendedName>
        <fullName evidence="1">Type VI secretion system component TssM1 N-terminal domain-containing protein</fullName>
    </recommendedName>
</protein>
<dbReference type="RefSeq" id="WP_213421051.1">
    <property type="nucleotide sequence ID" value="NZ_JAHBND010000570.1"/>
</dbReference>
<reference evidence="2" key="2">
    <citation type="submission" date="2023-08" db="EMBL/GenBank/DDBJ databases">
        <title>Vibrio cholerae Outbreaks in Tanzania Exemplify Founder Flush: Simultaneous Increases in Population Size and Genetic Diversity.</title>
        <authorList>
            <person name="Debes A.K."/>
            <person name="Mohammed A."/>
            <person name="Maseke I."/>
            <person name="Almeida M."/>
            <person name="Li S."/>
            <person name="Matimba H."/>
            <person name="Joachim A."/>
            <person name="Mizinduko M."/>
            <person name="Nyanga S."/>
            <person name="Kelly M."/>
            <person name="Kachwamba Y."/>
            <person name="Schaffer A.M."/>
            <person name="Nyanga A.S."/>
            <person name="Mghamba J."/>
            <person name="Mosha F.S."/>
            <person name="Sack D.A."/>
            <person name="Stine O.C."/>
        </authorList>
    </citation>
    <scope>NUCLEOTIDE SEQUENCE</scope>
    <source>
        <strain evidence="2">TDS0091212</strain>
    </source>
</reference>
<accession>A0AAW4KQG7</accession>
<dbReference type="PANTHER" id="PTHR36153:SF1">
    <property type="entry name" value="TYPE VI SECRETION SYSTEM COMPONENT TSSM1"/>
    <property type="match status" value="1"/>
</dbReference>
<evidence type="ECO:0000259" key="1">
    <source>
        <dbReference type="Pfam" id="PF14331"/>
    </source>
</evidence>
<dbReference type="EMBL" id="JAHBND010000570">
    <property type="protein sequence ID" value="MBS7674722.1"/>
    <property type="molecule type" value="Genomic_DNA"/>
</dbReference>
<organism evidence="2 3">
    <name type="scientific">Vibrio cholerae</name>
    <dbReference type="NCBI Taxonomy" id="666"/>
    <lineage>
        <taxon>Bacteria</taxon>
        <taxon>Pseudomonadati</taxon>
        <taxon>Pseudomonadota</taxon>
        <taxon>Gammaproteobacteria</taxon>
        <taxon>Vibrionales</taxon>
        <taxon>Vibrionaceae</taxon>
        <taxon>Vibrio</taxon>
    </lineage>
</organism>
<dbReference type="AlphaFoldDB" id="A0AAW4KQG7"/>
<reference evidence="2" key="1">
    <citation type="submission" date="2021-05" db="EMBL/GenBank/DDBJ databases">
        <authorList>
            <person name="Stine C."/>
        </authorList>
    </citation>
    <scope>NUCLEOTIDE SEQUENCE</scope>
    <source>
        <strain evidence="2">TDS0091212</strain>
    </source>
</reference>
<dbReference type="InterPro" id="IPR053156">
    <property type="entry name" value="T6SS_TssM-like"/>
</dbReference>
<dbReference type="PANTHER" id="PTHR36153">
    <property type="entry name" value="INNER MEMBRANE PROTEIN-RELATED"/>
    <property type="match status" value="1"/>
</dbReference>
<dbReference type="InterPro" id="IPR025743">
    <property type="entry name" value="TssM1_N"/>
</dbReference>
<dbReference type="Proteomes" id="UP001196338">
    <property type="component" value="Unassembled WGS sequence"/>
</dbReference>
<comment type="caution">
    <text evidence="2">The sequence shown here is derived from an EMBL/GenBank/DDBJ whole genome shotgun (WGS) entry which is preliminary data.</text>
</comment>
<dbReference type="Pfam" id="PF14331">
    <property type="entry name" value="IcmF-related_N"/>
    <property type="match status" value="1"/>
</dbReference>
<evidence type="ECO:0000313" key="2">
    <source>
        <dbReference type="EMBL" id="MBS7674722.1"/>
    </source>
</evidence>
<feature type="non-terminal residue" evidence="2">
    <location>
        <position position="110"/>
    </location>
</feature>
<gene>
    <name evidence="2" type="ORF">KIN13_14985</name>
</gene>
<feature type="non-terminal residue" evidence="2">
    <location>
        <position position="1"/>
    </location>
</feature>
<evidence type="ECO:0000313" key="3">
    <source>
        <dbReference type="Proteomes" id="UP001196338"/>
    </source>
</evidence>
<name>A0AAW4KQG7_VIBCL</name>